<gene>
    <name evidence="2" type="ORF">GCM10010140_58370</name>
</gene>
<evidence type="ECO:0000313" key="3">
    <source>
        <dbReference type="Proteomes" id="UP000611554"/>
    </source>
</evidence>
<dbReference type="PANTHER" id="PTHR30543:SF21">
    <property type="entry name" value="NAD(P)H-DEPENDENT FMN REDUCTASE LOT6"/>
    <property type="match status" value="1"/>
</dbReference>
<dbReference type="InterPro" id="IPR005025">
    <property type="entry name" value="FMN_Rdtase-like_dom"/>
</dbReference>
<dbReference type="PANTHER" id="PTHR30543">
    <property type="entry name" value="CHROMATE REDUCTASE"/>
    <property type="match status" value="1"/>
</dbReference>
<feature type="domain" description="NADPH-dependent FMN reductase-like" evidence="1">
    <location>
        <begin position="8"/>
        <end position="155"/>
    </location>
</feature>
<proteinExistence type="predicted"/>
<dbReference type="EMBL" id="BMQJ01000016">
    <property type="protein sequence ID" value="GGQ20272.1"/>
    <property type="molecule type" value="Genomic_DNA"/>
</dbReference>
<reference evidence="3" key="1">
    <citation type="journal article" date="2019" name="Int. J. Syst. Evol. Microbiol.">
        <title>The Global Catalogue of Microorganisms (GCM) 10K type strain sequencing project: providing services to taxonomists for standard genome sequencing and annotation.</title>
        <authorList>
            <consortium name="The Broad Institute Genomics Platform"/>
            <consortium name="The Broad Institute Genome Sequencing Center for Infectious Disease"/>
            <person name="Wu L."/>
            <person name="Ma J."/>
        </authorList>
    </citation>
    <scope>NUCLEOTIDE SEQUENCE [LARGE SCALE GENOMIC DNA]</scope>
    <source>
        <strain evidence="3">JCM 3115</strain>
    </source>
</reference>
<keyword evidence="3" id="KW-1185">Reference proteome</keyword>
<evidence type="ECO:0000259" key="1">
    <source>
        <dbReference type="Pfam" id="PF03358"/>
    </source>
</evidence>
<dbReference type="Proteomes" id="UP000611554">
    <property type="component" value="Unassembled WGS sequence"/>
</dbReference>
<dbReference type="SUPFAM" id="SSF52218">
    <property type="entry name" value="Flavoproteins"/>
    <property type="match status" value="1"/>
</dbReference>
<protein>
    <submittedName>
        <fullName evidence="2">NAD(P)H-dependent FMN reductase</fullName>
    </submittedName>
</protein>
<organism evidence="2 3">
    <name type="scientific">Streptosporangium pseudovulgare</name>
    <dbReference type="NCBI Taxonomy" id="35765"/>
    <lineage>
        <taxon>Bacteria</taxon>
        <taxon>Bacillati</taxon>
        <taxon>Actinomycetota</taxon>
        <taxon>Actinomycetes</taxon>
        <taxon>Streptosporangiales</taxon>
        <taxon>Streptosporangiaceae</taxon>
        <taxon>Streptosporangium</taxon>
    </lineage>
</organism>
<dbReference type="InterPro" id="IPR050712">
    <property type="entry name" value="NAD(P)H-dep_reductase"/>
</dbReference>
<accession>A0ABQ2R9C6</accession>
<comment type="caution">
    <text evidence="2">The sequence shown here is derived from an EMBL/GenBank/DDBJ whole genome shotgun (WGS) entry which is preliminary data.</text>
</comment>
<dbReference type="Pfam" id="PF03358">
    <property type="entry name" value="FMN_red"/>
    <property type="match status" value="1"/>
</dbReference>
<evidence type="ECO:0000313" key="2">
    <source>
        <dbReference type="EMBL" id="GGQ20272.1"/>
    </source>
</evidence>
<dbReference type="Gene3D" id="3.40.50.360">
    <property type="match status" value="1"/>
</dbReference>
<name>A0ABQ2R9C6_9ACTN</name>
<sequence length="198" mass="21456">MPLMNELKILGISGSLRAGSHNTALLHATRKFAPPGMNVEIHEGLRDVPPYDMDLDTPLGRPAAAQDLRDRVNAADGLLIVTPEFNYSIPGVLKNAIDWASTDWTGTEGPPLLRKPIAIAGAAPTNFGSVRAQLALRQVFVWTDSDVVTKPELIVFRDHGRFDDGGDLIDETTAGLLRDLLNALAARTRAARQEDTGR</sequence>
<dbReference type="InterPro" id="IPR029039">
    <property type="entry name" value="Flavoprotein-like_sf"/>
</dbReference>